<proteinExistence type="predicted"/>
<dbReference type="AlphaFoldDB" id="A0A1C4ZJN6"/>
<accession>A0A1C4ZJN6</accession>
<sequence>MTDLPWPWPAGAATGIGSLPGTDIAEAQRIVLGELPALPHLPELPARGPGADLIGRTGGLLVELPVELYAARWRIALRPGRDLRRARDLMERDLDQLAEQAEEYAGPVKVQAAGPFTLAAALELPIGGRLLRDPGAVRDLAGSLAEGLRGHVEAVARRLPRASVLLQLDEPSLPAVLAGRVPTESGFGTHRAVESEVARALLRSVIEATGVPTVVHCCAPDVPLALIQAAGAVGVALDLGLVTDLDPLGEAIDAGLGLLAGAAPALPPPTGRAPTSAQVADRVRQLWDQLGFPRRRLAEQVVVTPPAAWRGPPRRTPGRSSPPAGTPAAGSSRSEVFPSYPPGRMTGMIGQLRSVVIDCPDPRALAGFYAELLGLPLIEDNSDGDDWVVLGGPPGHQPRIAFQKAPDLRPPDWPDPDRPQQFHLDVTVDDIEAAEKAALALGARRLPGEGDGFRVYADPAGHPFCLCWD</sequence>
<dbReference type="InterPro" id="IPR038071">
    <property type="entry name" value="UROD/MetE-like_sf"/>
</dbReference>
<dbReference type="Proteomes" id="UP000198242">
    <property type="component" value="Chromosome I"/>
</dbReference>
<evidence type="ECO:0000313" key="3">
    <source>
        <dbReference type="EMBL" id="SCF33099.1"/>
    </source>
</evidence>
<gene>
    <name evidence="3" type="ORF">GA0074695_5691</name>
</gene>
<dbReference type="Pfam" id="PF18029">
    <property type="entry name" value="Glyoxalase_6"/>
    <property type="match status" value="1"/>
</dbReference>
<evidence type="ECO:0000313" key="4">
    <source>
        <dbReference type="Proteomes" id="UP000198242"/>
    </source>
</evidence>
<protein>
    <submittedName>
        <fullName evidence="3">Glyoxalase-like domain-containing protein</fullName>
    </submittedName>
</protein>
<dbReference type="Gene3D" id="3.10.180.10">
    <property type="entry name" value="2,3-Dihydroxybiphenyl 1,2-Dioxygenase, domain 1"/>
    <property type="match status" value="1"/>
</dbReference>
<dbReference type="SUPFAM" id="SSF51726">
    <property type="entry name" value="UROD/MetE-like"/>
    <property type="match status" value="1"/>
</dbReference>
<organism evidence="3 4">
    <name type="scientific">Micromonospora viridifaciens</name>
    <dbReference type="NCBI Taxonomy" id="1881"/>
    <lineage>
        <taxon>Bacteria</taxon>
        <taxon>Bacillati</taxon>
        <taxon>Actinomycetota</taxon>
        <taxon>Actinomycetes</taxon>
        <taxon>Micromonosporales</taxon>
        <taxon>Micromonosporaceae</taxon>
        <taxon>Micromonospora</taxon>
    </lineage>
</organism>
<dbReference type="EMBL" id="LT607411">
    <property type="protein sequence ID" value="SCF33099.1"/>
    <property type="molecule type" value="Genomic_DNA"/>
</dbReference>
<evidence type="ECO:0000259" key="2">
    <source>
        <dbReference type="PROSITE" id="PS51819"/>
    </source>
</evidence>
<dbReference type="CDD" id="cd06587">
    <property type="entry name" value="VOC"/>
    <property type="match status" value="1"/>
</dbReference>
<dbReference type="PROSITE" id="PS51819">
    <property type="entry name" value="VOC"/>
    <property type="match status" value="1"/>
</dbReference>
<dbReference type="PANTHER" id="PTHR35908:SF1">
    <property type="entry name" value="CONSERVED PROTEIN"/>
    <property type="match status" value="1"/>
</dbReference>
<dbReference type="SUPFAM" id="SSF54593">
    <property type="entry name" value="Glyoxalase/Bleomycin resistance protein/Dihydroxybiphenyl dioxygenase"/>
    <property type="match status" value="1"/>
</dbReference>
<keyword evidence="4" id="KW-1185">Reference proteome</keyword>
<dbReference type="Gene3D" id="3.20.20.210">
    <property type="match status" value="1"/>
</dbReference>
<dbReference type="InterPro" id="IPR029068">
    <property type="entry name" value="Glyas_Bleomycin-R_OHBP_Dase"/>
</dbReference>
<feature type="domain" description="VOC" evidence="2">
    <location>
        <begin position="351"/>
        <end position="469"/>
    </location>
</feature>
<feature type="region of interest" description="Disordered" evidence="1">
    <location>
        <begin position="305"/>
        <end position="337"/>
    </location>
</feature>
<dbReference type="InterPro" id="IPR041581">
    <property type="entry name" value="Glyoxalase_6"/>
</dbReference>
<dbReference type="InterPro" id="IPR037523">
    <property type="entry name" value="VOC_core"/>
</dbReference>
<name>A0A1C4ZJN6_MICVI</name>
<evidence type="ECO:0000256" key="1">
    <source>
        <dbReference type="SAM" id="MobiDB-lite"/>
    </source>
</evidence>
<dbReference type="PANTHER" id="PTHR35908">
    <property type="entry name" value="HYPOTHETICAL FUSION PROTEIN"/>
    <property type="match status" value="1"/>
</dbReference>
<reference evidence="4" key="1">
    <citation type="submission" date="2016-06" db="EMBL/GenBank/DDBJ databases">
        <authorList>
            <person name="Varghese N."/>
            <person name="Submissions Spin"/>
        </authorList>
    </citation>
    <scope>NUCLEOTIDE SEQUENCE [LARGE SCALE GENOMIC DNA]</scope>
    <source>
        <strain evidence="4">DSM 43909</strain>
    </source>
</reference>